<dbReference type="AlphaFoldDB" id="A0A0E9PUP0"/>
<dbReference type="EMBL" id="GBXM01100580">
    <property type="protein sequence ID" value="JAH07997.1"/>
    <property type="molecule type" value="Transcribed_RNA"/>
</dbReference>
<organism evidence="1">
    <name type="scientific">Anguilla anguilla</name>
    <name type="common">European freshwater eel</name>
    <name type="synonym">Muraena anguilla</name>
    <dbReference type="NCBI Taxonomy" id="7936"/>
    <lineage>
        <taxon>Eukaryota</taxon>
        <taxon>Metazoa</taxon>
        <taxon>Chordata</taxon>
        <taxon>Craniata</taxon>
        <taxon>Vertebrata</taxon>
        <taxon>Euteleostomi</taxon>
        <taxon>Actinopterygii</taxon>
        <taxon>Neopterygii</taxon>
        <taxon>Teleostei</taxon>
        <taxon>Anguilliformes</taxon>
        <taxon>Anguillidae</taxon>
        <taxon>Anguilla</taxon>
    </lineage>
</organism>
<evidence type="ECO:0000313" key="1">
    <source>
        <dbReference type="EMBL" id="JAH07997.1"/>
    </source>
</evidence>
<protein>
    <submittedName>
        <fullName evidence="1">Uncharacterized protein</fullName>
    </submittedName>
</protein>
<proteinExistence type="predicted"/>
<sequence>MLGNVRGYFAKNHSKSKVLKAFIKFHF</sequence>
<reference evidence="1" key="1">
    <citation type="submission" date="2014-11" db="EMBL/GenBank/DDBJ databases">
        <authorList>
            <person name="Amaro Gonzalez C."/>
        </authorList>
    </citation>
    <scope>NUCLEOTIDE SEQUENCE</scope>
</reference>
<reference evidence="1" key="2">
    <citation type="journal article" date="2015" name="Fish Shellfish Immunol.">
        <title>Early steps in the European eel (Anguilla anguilla)-Vibrio vulnificus interaction in the gills: Role of the RtxA13 toxin.</title>
        <authorList>
            <person name="Callol A."/>
            <person name="Pajuelo D."/>
            <person name="Ebbesson L."/>
            <person name="Teles M."/>
            <person name="MacKenzie S."/>
            <person name="Amaro C."/>
        </authorList>
    </citation>
    <scope>NUCLEOTIDE SEQUENCE</scope>
</reference>
<name>A0A0E9PUP0_ANGAN</name>
<accession>A0A0E9PUP0</accession>